<dbReference type="AlphaFoldDB" id="H3KDH4"/>
<protein>
    <submittedName>
        <fullName evidence="2">Uncharacterized protein</fullName>
    </submittedName>
</protein>
<accession>H3KDH4</accession>
<organism evidence="2 3">
    <name type="scientific">Sutterella parvirubra YIT 11816</name>
    <dbReference type="NCBI Taxonomy" id="762967"/>
    <lineage>
        <taxon>Bacteria</taxon>
        <taxon>Pseudomonadati</taxon>
        <taxon>Pseudomonadota</taxon>
        <taxon>Betaproteobacteria</taxon>
        <taxon>Burkholderiales</taxon>
        <taxon>Sutterellaceae</taxon>
        <taxon>Sutterella</taxon>
    </lineage>
</organism>
<feature type="compositionally biased region" description="Basic and acidic residues" evidence="1">
    <location>
        <begin position="31"/>
        <end position="41"/>
    </location>
</feature>
<proteinExistence type="predicted"/>
<dbReference type="HOGENOM" id="CLU_2511471_0_0_4"/>
<name>H3KDH4_9BURK</name>
<feature type="region of interest" description="Disordered" evidence="1">
    <location>
        <begin position="1"/>
        <end position="41"/>
    </location>
</feature>
<feature type="compositionally biased region" description="Gly residues" evidence="1">
    <location>
        <begin position="1"/>
        <end position="10"/>
    </location>
</feature>
<evidence type="ECO:0000313" key="2">
    <source>
        <dbReference type="EMBL" id="EHY31835.1"/>
    </source>
</evidence>
<gene>
    <name evidence="2" type="ORF">HMPREF9440_00783</name>
</gene>
<sequence>MGSGSCGCGGKNPVAGRAGGRLRGPPGPGSPEKDAGAFKASMDDCERRRAVRLGVAPPVRFGRSGESCVRTADPWFSVRQKGESR</sequence>
<dbReference type="EMBL" id="AFBQ01000107">
    <property type="protein sequence ID" value="EHY31835.1"/>
    <property type="molecule type" value="Genomic_DNA"/>
</dbReference>
<evidence type="ECO:0000313" key="3">
    <source>
        <dbReference type="Proteomes" id="UP000004956"/>
    </source>
</evidence>
<comment type="caution">
    <text evidence="2">The sequence shown here is derived from an EMBL/GenBank/DDBJ whole genome shotgun (WGS) entry which is preliminary data.</text>
</comment>
<reference evidence="2 3" key="1">
    <citation type="submission" date="2011-11" db="EMBL/GenBank/DDBJ databases">
        <authorList>
            <person name="Weinstock G."/>
            <person name="Sodergren E."/>
            <person name="Clifton S."/>
            <person name="Fulton L."/>
            <person name="Fulton B."/>
            <person name="Courtney L."/>
            <person name="Fronick C."/>
            <person name="Harrison M."/>
            <person name="Strong C."/>
            <person name="Farmer C."/>
            <person name="Delahaunty K."/>
            <person name="Markovic C."/>
            <person name="Hall O."/>
            <person name="Minx P."/>
            <person name="Tomlinson C."/>
            <person name="Mitreva M."/>
            <person name="Hou S."/>
            <person name="Chen J."/>
            <person name="Wollam A."/>
            <person name="Pepin K.H."/>
            <person name="Johnson M."/>
            <person name="Bhonagiri V."/>
            <person name="Zhang X."/>
            <person name="Suruliraj S."/>
            <person name="Warren W."/>
            <person name="Chinwalla A."/>
            <person name="Mardis E.R."/>
            <person name="Wilson R.K."/>
        </authorList>
    </citation>
    <scope>NUCLEOTIDE SEQUENCE [LARGE SCALE GENOMIC DNA]</scope>
    <source>
        <strain evidence="2 3">YIT 11816</strain>
    </source>
</reference>
<keyword evidence="3" id="KW-1185">Reference proteome</keyword>
<dbReference type="Proteomes" id="UP000004956">
    <property type="component" value="Unassembled WGS sequence"/>
</dbReference>
<evidence type="ECO:0000256" key="1">
    <source>
        <dbReference type="SAM" id="MobiDB-lite"/>
    </source>
</evidence>